<dbReference type="PROSITE" id="PS51007">
    <property type="entry name" value="CYTC"/>
    <property type="match status" value="1"/>
</dbReference>
<protein>
    <submittedName>
        <fullName evidence="6">Cytochrome c</fullName>
    </submittedName>
</protein>
<reference evidence="6 7" key="1">
    <citation type="submission" date="2019-07" db="EMBL/GenBank/DDBJ databases">
        <title>Aquicoccus porphyridii gen. nov., sp. nov., isolated from a small marine red alga, Porphyridium marinum.</title>
        <authorList>
            <person name="Liu L."/>
        </authorList>
    </citation>
    <scope>NUCLEOTIDE SEQUENCE [LARGE SCALE GENOMIC DNA]</scope>
    <source>
        <strain evidence="6 7">L1 8-17</strain>
    </source>
</reference>
<dbReference type="Pfam" id="PF00034">
    <property type="entry name" value="Cytochrom_C"/>
    <property type="match status" value="1"/>
</dbReference>
<accession>A0A5A9ZIA1</accession>
<dbReference type="Gene3D" id="1.10.760.10">
    <property type="entry name" value="Cytochrome c-like domain"/>
    <property type="match status" value="1"/>
</dbReference>
<evidence type="ECO:0000313" key="7">
    <source>
        <dbReference type="Proteomes" id="UP000325291"/>
    </source>
</evidence>
<keyword evidence="3 4" id="KW-0408">Iron</keyword>
<evidence type="ECO:0000256" key="1">
    <source>
        <dbReference type="ARBA" id="ARBA00022617"/>
    </source>
</evidence>
<comment type="caution">
    <text evidence="6">The sequence shown here is derived from an EMBL/GenBank/DDBJ whole genome shotgun (WGS) entry which is preliminary data.</text>
</comment>
<dbReference type="GO" id="GO:0020037">
    <property type="term" value="F:heme binding"/>
    <property type="evidence" value="ECO:0007669"/>
    <property type="project" value="InterPro"/>
</dbReference>
<evidence type="ECO:0000313" key="6">
    <source>
        <dbReference type="EMBL" id="KAA0916891.1"/>
    </source>
</evidence>
<dbReference type="GO" id="GO:0009055">
    <property type="term" value="F:electron transfer activity"/>
    <property type="evidence" value="ECO:0007669"/>
    <property type="project" value="InterPro"/>
</dbReference>
<organism evidence="6 7">
    <name type="scientific">Aquicoccus porphyridii</name>
    <dbReference type="NCBI Taxonomy" id="1852029"/>
    <lineage>
        <taxon>Bacteria</taxon>
        <taxon>Pseudomonadati</taxon>
        <taxon>Pseudomonadota</taxon>
        <taxon>Alphaproteobacteria</taxon>
        <taxon>Rhodobacterales</taxon>
        <taxon>Paracoccaceae</taxon>
        <taxon>Aquicoccus</taxon>
    </lineage>
</organism>
<dbReference type="InterPro" id="IPR036909">
    <property type="entry name" value="Cyt_c-like_dom_sf"/>
</dbReference>
<dbReference type="AlphaFoldDB" id="A0A5A9ZIA1"/>
<feature type="domain" description="Cytochrome c" evidence="5">
    <location>
        <begin position="38"/>
        <end position="124"/>
    </location>
</feature>
<evidence type="ECO:0000256" key="3">
    <source>
        <dbReference type="ARBA" id="ARBA00023004"/>
    </source>
</evidence>
<dbReference type="GO" id="GO:0046872">
    <property type="term" value="F:metal ion binding"/>
    <property type="evidence" value="ECO:0007669"/>
    <property type="project" value="UniProtKB-KW"/>
</dbReference>
<dbReference type="InterPro" id="IPR009056">
    <property type="entry name" value="Cyt_c-like_dom"/>
</dbReference>
<keyword evidence="1 4" id="KW-0349">Heme</keyword>
<evidence type="ECO:0000256" key="2">
    <source>
        <dbReference type="ARBA" id="ARBA00022723"/>
    </source>
</evidence>
<name>A0A5A9ZIA1_9RHOB</name>
<evidence type="ECO:0000259" key="5">
    <source>
        <dbReference type="PROSITE" id="PS51007"/>
    </source>
</evidence>
<dbReference type="Proteomes" id="UP000325291">
    <property type="component" value="Unassembled WGS sequence"/>
</dbReference>
<keyword evidence="7" id="KW-1185">Reference proteome</keyword>
<gene>
    <name evidence="6" type="ORF">FLO80_08215</name>
</gene>
<proteinExistence type="predicted"/>
<sequence length="132" mass="13902">MAPQGARGLPEEMASARVSGVAEGAPIVTPVLPETISAEARMGQRAFEAKCVACHGDNAAGVMGSGPPLVHKIYEPSHHADYAFEMAVKNGVRAHHWRFGDMAPVAGLTGADIRAITAYVRELQRENGIGVN</sequence>
<dbReference type="SUPFAM" id="SSF46626">
    <property type="entry name" value="Cytochrome c"/>
    <property type="match status" value="1"/>
</dbReference>
<dbReference type="EMBL" id="VINQ01000004">
    <property type="protein sequence ID" value="KAA0916891.1"/>
    <property type="molecule type" value="Genomic_DNA"/>
</dbReference>
<keyword evidence="2 4" id="KW-0479">Metal-binding</keyword>
<evidence type="ECO:0000256" key="4">
    <source>
        <dbReference type="PROSITE-ProRule" id="PRU00433"/>
    </source>
</evidence>